<sequence>MDHKHCSGCFLNASLTFAATVNHLLRYFREPKRFPGGGKLIPMQLIVGSKVIQKVHPCFGFSIGRRKIERKKITFLFPLREEKNTLKVLIPHLIRNSSNGKDGTVEGAIRAVEDSIGAWLHPAIEYLNEIPPIQLYAAIAVLLVTTLVLFSVRLFRRTKSNTIVLTGLSGSGKSVLYYVLRDGSSHQGTVTSMEPNEGTFVLNSENNKKGKIKPVHLVDVPGHSRLRPKLDDFLPQAAGIVFVVDAVEFLPNCSSVSEYLYDILTRASVVKKKIPVLICCNKSDKVTAHTKDFIRKQLEKEIEKLRASRSAISAADISNDFTLGVPGEVFAFSQCRNAVTIVEASGLKGEIAEVEQFIRERVKP</sequence>
<evidence type="ECO:0000256" key="10">
    <source>
        <dbReference type="ARBA" id="ARBA00022927"/>
    </source>
</evidence>
<dbReference type="PANTHER" id="PTHR45909:SF1">
    <property type="entry name" value="ADP-RIBOSYLATION FACTOR-RELATED PROTEIN 1"/>
    <property type="match status" value="1"/>
</dbReference>
<keyword evidence="12" id="KW-0342">GTP-binding</keyword>
<evidence type="ECO:0000256" key="7">
    <source>
        <dbReference type="ARBA" id="ARBA00022741"/>
    </source>
</evidence>
<dbReference type="Pfam" id="PF09439">
    <property type="entry name" value="SRPRB"/>
    <property type="match status" value="1"/>
</dbReference>
<comment type="similarity">
    <text evidence="2">Belongs to the SRP receptor beta subunit family.</text>
</comment>
<evidence type="ECO:0000256" key="8">
    <source>
        <dbReference type="ARBA" id="ARBA00022824"/>
    </source>
</evidence>
<evidence type="ECO:0000256" key="11">
    <source>
        <dbReference type="ARBA" id="ARBA00022989"/>
    </source>
</evidence>
<dbReference type="EMBL" id="JBBPBN010000082">
    <property type="protein sequence ID" value="KAK8983240.1"/>
    <property type="molecule type" value="Genomic_DNA"/>
</dbReference>
<dbReference type="InterPro" id="IPR019009">
    <property type="entry name" value="SRP_receptor_beta_su"/>
</dbReference>
<accession>A0ABR2P4A4</accession>
<evidence type="ECO:0000256" key="3">
    <source>
        <dbReference type="ARBA" id="ARBA00010290"/>
    </source>
</evidence>
<evidence type="ECO:0000256" key="12">
    <source>
        <dbReference type="ARBA" id="ARBA00023134"/>
    </source>
</evidence>
<name>A0ABR2P4A4_9ROSI</name>
<evidence type="ECO:0000256" key="15">
    <source>
        <dbReference type="SAM" id="Phobius"/>
    </source>
</evidence>
<keyword evidence="17" id="KW-1185">Reference proteome</keyword>
<evidence type="ECO:0000313" key="16">
    <source>
        <dbReference type="EMBL" id="KAK8983240.1"/>
    </source>
</evidence>
<dbReference type="InterPro" id="IPR024156">
    <property type="entry name" value="Small_GTPase_ARF"/>
</dbReference>
<evidence type="ECO:0000256" key="4">
    <source>
        <dbReference type="ARBA" id="ARBA00020256"/>
    </source>
</evidence>
<evidence type="ECO:0000256" key="14">
    <source>
        <dbReference type="ARBA" id="ARBA00023170"/>
    </source>
</evidence>
<keyword evidence="6" id="KW-0449">Lipoprotein</keyword>
<evidence type="ECO:0000256" key="2">
    <source>
        <dbReference type="ARBA" id="ARBA00005619"/>
    </source>
</evidence>
<dbReference type="Proteomes" id="UP001396334">
    <property type="component" value="Unassembled WGS sequence"/>
</dbReference>
<reference evidence="16 17" key="1">
    <citation type="journal article" date="2024" name="G3 (Bethesda)">
        <title>Genome assembly of Hibiscus sabdariffa L. provides insights into metabolisms of medicinal natural products.</title>
        <authorList>
            <person name="Kim T."/>
        </authorList>
    </citation>
    <scope>NUCLEOTIDE SEQUENCE [LARGE SCALE GENOMIC DNA]</scope>
    <source>
        <strain evidence="16">TK-2024</strain>
        <tissue evidence="16">Old leaves</tissue>
    </source>
</reference>
<keyword evidence="14" id="KW-0675">Receptor</keyword>
<comment type="caution">
    <text evidence="16">The sequence shown here is derived from an EMBL/GenBank/DDBJ whole genome shotgun (WGS) entry which is preliminary data.</text>
</comment>
<feature type="transmembrane region" description="Helical" evidence="15">
    <location>
        <begin position="135"/>
        <end position="155"/>
    </location>
</feature>
<keyword evidence="11 15" id="KW-1133">Transmembrane helix</keyword>
<evidence type="ECO:0000256" key="1">
    <source>
        <dbReference type="ARBA" id="ARBA00004389"/>
    </source>
</evidence>
<keyword evidence="6" id="KW-0519">Myristate</keyword>
<evidence type="ECO:0000256" key="6">
    <source>
        <dbReference type="ARBA" id="ARBA00022707"/>
    </source>
</evidence>
<keyword evidence="8" id="KW-0256">Endoplasmic reticulum</keyword>
<gene>
    <name evidence="16" type="ORF">V6N11_057989</name>
</gene>
<keyword evidence="13 15" id="KW-0472">Membrane</keyword>
<keyword evidence="10" id="KW-0653">Protein transport</keyword>
<protein>
    <recommendedName>
        <fullName evidence="4">Signal recognition particle receptor subunit beta</fullName>
    </recommendedName>
</protein>
<comment type="similarity">
    <text evidence="3">Belongs to the small GTPase superfamily. Arf family.</text>
</comment>
<keyword evidence="10" id="KW-0813">Transport</keyword>
<evidence type="ECO:0000256" key="5">
    <source>
        <dbReference type="ARBA" id="ARBA00022692"/>
    </source>
</evidence>
<evidence type="ECO:0000256" key="9">
    <source>
        <dbReference type="ARBA" id="ARBA00022892"/>
    </source>
</evidence>
<keyword evidence="9" id="KW-0931">ER-Golgi transport</keyword>
<proteinExistence type="inferred from homology"/>
<dbReference type="InterPro" id="IPR027417">
    <property type="entry name" value="P-loop_NTPase"/>
</dbReference>
<dbReference type="CDD" id="cd04105">
    <property type="entry name" value="SR_beta"/>
    <property type="match status" value="1"/>
</dbReference>
<dbReference type="Gene3D" id="3.40.50.300">
    <property type="entry name" value="P-loop containing nucleotide triphosphate hydrolases"/>
    <property type="match status" value="1"/>
</dbReference>
<comment type="subcellular location">
    <subcellularLocation>
        <location evidence="1">Endoplasmic reticulum membrane</location>
        <topology evidence="1">Single-pass membrane protein</topology>
    </subcellularLocation>
</comment>
<dbReference type="SUPFAM" id="SSF52540">
    <property type="entry name" value="P-loop containing nucleoside triphosphate hydrolases"/>
    <property type="match status" value="1"/>
</dbReference>
<evidence type="ECO:0000256" key="13">
    <source>
        <dbReference type="ARBA" id="ARBA00023136"/>
    </source>
</evidence>
<dbReference type="PANTHER" id="PTHR45909">
    <property type="entry name" value="ADP-RIBOSYLATION FACTOR-RELATED PROTEIN 1"/>
    <property type="match status" value="1"/>
</dbReference>
<keyword evidence="7" id="KW-0547">Nucleotide-binding</keyword>
<keyword evidence="5 15" id="KW-0812">Transmembrane</keyword>
<organism evidence="16 17">
    <name type="scientific">Hibiscus sabdariffa</name>
    <name type="common">roselle</name>
    <dbReference type="NCBI Taxonomy" id="183260"/>
    <lineage>
        <taxon>Eukaryota</taxon>
        <taxon>Viridiplantae</taxon>
        <taxon>Streptophyta</taxon>
        <taxon>Embryophyta</taxon>
        <taxon>Tracheophyta</taxon>
        <taxon>Spermatophyta</taxon>
        <taxon>Magnoliopsida</taxon>
        <taxon>eudicotyledons</taxon>
        <taxon>Gunneridae</taxon>
        <taxon>Pentapetalae</taxon>
        <taxon>rosids</taxon>
        <taxon>malvids</taxon>
        <taxon>Malvales</taxon>
        <taxon>Malvaceae</taxon>
        <taxon>Malvoideae</taxon>
        <taxon>Hibiscus</taxon>
    </lineage>
</organism>
<evidence type="ECO:0000313" key="17">
    <source>
        <dbReference type="Proteomes" id="UP001396334"/>
    </source>
</evidence>